<dbReference type="Pfam" id="PF12224">
    <property type="entry name" value="Amidoligase_2"/>
    <property type="match status" value="1"/>
</dbReference>
<name>A0A8H7T5G1_9HELO</name>
<sequence length="331" mass="37305">MDQPFTFGVELEMLVALVREGQQHPDPTESRIVIFPATDDVMDISRNKNIDKSRVSATYYLNRVAGEFSRIIREAGFTVAEKSSDTTGWAVVGDTSLCHPPHGDREADTEGYGWCGIEIKTPALLFTPGSLQPIRNVCTLVQKNFKILINTSCGLHVHIGHGSSGFSTHNIAKIMAFIYTFEPQISSLHPIYRYTHKDGKTMRDTCNFTQQFQKTYGERPSTLMATTKILTLTRHRDKALRTELAHLVTTKGNGKNGNYNFNGISFLQLDYPKPTIEFRQHEGTMDGERVFQWVKLVVGMVSFIENEEYGAFVNLLTKATDKEKWEKLGDG</sequence>
<evidence type="ECO:0000313" key="1">
    <source>
        <dbReference type="EMBL" id="KAG4412596.1"/>
    </source>
</evidence>
<dbReference type="EMBL" id="JAFJYH010000367">
    <property type="protein sequence ID" value="KAG4412596.1"/>
    <property type="molecule type" value="Genomic_DNA"/>
</dbReference>
<organism evidence="1 2">
    <name type="scientific">Cadophora malorum</name>
    <dbReference type="NCBI Taxonomy" id="108018"/>
    <lineage>
        <taxon>Eukaryota</taxon>
        <taxon>Fungi</taxon>
        <taxon>Dikarya</taxon>
        <taxon>Ascomycota</taxon>
        <taxon>Pezizomycotina</taxon>
        <taxon>Leotiomycetes</taxon>
        <taxon>Helotiales</taxon>
        <taxon>Ploettnerulaceae</taxon>
        <taxon>Cadophora</taxon>
    </lineage>
</organism>
<accession>A0A8H7T5G1</accession>
<gene>
    <name evidence="1" type="ORF">IFR04_014284</name>
</gene>
<protein>
    <recommendedName>
        <fullName evidence="3">Amidoligase enzyme-domain-containing protein</fullName>
    </recommendedName>
</protein>
<comment type="caution">
    <text evidence="1">The sequence shown here is derived from an EMBL/GenBank/DDBJ whole genome shotgun (WGS) entry which is preliminary data.</text>
</comment>
<dbReference type="PANTHER" id="PTHR36847">
    <property type="entry name" value="AMIDOLIGASE ENZYME"/>
    <property type="match status" value="1"/>
</dbReference>
<dbReference type="InterPro" id="IPR022025">
    <property type="entry name" value="Amidoligase_2"/>
</dbReference>
<dbReference type="AlphaFoldDB" id="A0A8H7T5G1"/>
<proteinExistence type="predicted"/>
<dbReference type="OrthoDB" id="412402at2759"/>
<dbReference type="PANTHER" id="PTHR36847:SF1">
    <property type="entry name" value="AMIDOLIGASE ENZYME"/>
    <property type="match status" value="1"/>
</dbReference>
<evidence type="ECO:0008006" key="3">
    <source>
        <dbReference type="Google" id="ProtNLM"/>
    </source>
</evidence>
<evidence type="ECO:0000313" key="2">
    <source>
        <dbReference type="Proteomes" id="UP000664132"/>
    </source>
</evidence>
<dbReference type="Proteomes" id="UP000664132">
    <property type="component" value="Unassembled WGS sequence"/>
</dbReference>
<keyword evidence="2" id="KW-1185">Reference proteome</keyword>
<reference evidence="1" key="1">
    <citation type="submission" date="2021-02" db="EMBL/GenBank/DDBJ databases">
        <title>Genome sequence Cadophora malorum strain M34.</title>
        <authorList>
            <person name="Stefanovic E."/>
            <person name="Vu D."/>
            <person name="Scully C."/>
            <person name="Dijksterhuis J."/>
            <person name="Roader J."/>
            <person name="Houbraken J."/>
        </authorList>
    </citation>
    <scope>NUCLEOTIDE SEQUENCE</scope>
    <source>
        <strain evidence="1">M34</strain>
    </source>
</reference>